<evidence type="ECO:0000313" key="9">
    <source>
        <dbReference type="EMBL" id="MDN5216398.1"/>
    </source>
</evidence>
<evidence type="ECO:0000256" key="8">
    <source>
        <dbReference type="SAM" id="SignalP"/>
    </source>
</evidence>
<comment type="caution">
    <text evidence="9">The sequence shown here is derived from an EMBL/GenBank/DDBJ whole genome shotgun (WGS) entry which is preliminary data.</text>
</comment>
<feature type="chain" id="PRO_5045998552" evidence="8">
    <location>
        <begin position="24"/>
        <end position="504"/>
    </location>
</feature>
<proteinExistence type="inferred from homology"/>
<evidence type="ECO:0000256" key="3">
    <source>
        <dbReference type="ARBA" id="ARBA00022452"/>
    </source>
</evidence>
<keyword evidence="3" id="KW-1134">Transmembrane beta strand</keyword>
<accession>A0ABT8LFP7</accession>
<dbReference type="EMBL" id="JAUJEB010000009">
    <property type="protein sequence ID" value="MDN5216398.1"/>
    <property type="molecule type" value="Genomic_DNA"/>
</dbReference>
<comment type="subcellular location">
    <subcellularLocation>
        <location evidence="1">Cell outer membrane</location>
        <topology evidence="1">Multi-pass membrane protein</topology>
    </subcellularLocation>
</comment>
<keyword evidence="7" id="KW-0998">Cell outer membrane</keyword>
<dbReference type="Proteomes" id="UP001172083">
    <property type="component" value="Unassembled WGS sequence"/>
</dbReference>
<sequence length="504" mass="55115">MKEIIRLIFLSTALLLTFANVNAQVDENAQGYFNDALLFSRTVPGGTARIQAIGGAQVALGGDISNIYSNPAGLGFFNRSQASFSPSLKFYDNDATYFGTATNDSGSQLNFTNLGIVFSSPKFNDNSSWRGGSFGISYTKINNFNDQFTYEGANPNTSIIDQFLESASGTFINDLGGLNGLAYDAYLINPEFDANQNIIDGQYTSFVLGLPVQGEVVTTEGSQSQWSFSYGGNVADRFYFGFGLGIASVNYEQNKIYTESEFDHPDPGINDLSIRETLKIDGTGINATVGFIYRPNDYIRIGGSLVTPTYYQFDEESDAVIEANYGGFFYEPDNKTLNNERAESDIFVSQYDLTTPLKLTGGLAFFIDKSGFISADVEYIDYSNNNLSSDNFSTTADNRTIEALYTSVVNFRVGGEYRYDVFRLRAGFGYYGDPHTAEDVDLSRTEFSVGAGLKLKNFYADLGVIASSSNTRNYSPYSFADGTGPASSIETTNTNGVLTIGFNF</sequence>
<comment type="similarity">
    <text evidence="2">Belongs to the OmpP1/FadL family.</text>
</comment>
<dbReference type="InterPro" id="IPR005017">
    <property type="entry name" value="OMPP1/FadL/TodX"/>
</dbReference>
<keyword evidence="5 8" id="KW-0732">Signal</keyword>
<dbReference type="Gene3D" id="2.40.160.60">
    <property type="entry name" value="Outer membrane protein transport protein (OMPP1/FadL/TodX)"/>
    <property type="match status" value="1"/>
</dbReference>
<keyword evidence="4" id="KW-0812">Transmembrane</keyword>
<dbReference type="PANTHER" id="PTHR35093">
    <property type="entry name" value="OUTER MEMBRANE PROTEIN NMB0088-RELATED"/>
    <property type="match status" value="1"/>
</dbReference>
<keyword evidence="10" id="KW-1185">Reference proteome</keyword>
<dbReference type="PANTHER" id="PTHR35093:SF8">
    <property type="entry name" value="OUTER MEMBRANE PROTEIN NMB0088-RELATED"/>
    <property type="match status" value="1"/>
</dbReference>
<organism evidence="9 10">
    <name type="scientific">Agaribacillus aureus</name>
    <dbReference type="NCBI Taxonomy" id="3051825"/>
    <lineage>
        <taxon>Bacteria</taxon>
        <taxon>Pseudomonadati</taxon>
        <taxon>Bacteroidota</taxon>
        <taxon>Cytophagia</taxon>
        <taxon>Cytophagales</taxon>
        <taxon>Splendidivirgaceae</taxon>
        <taxon>Agaribacillus</taxon>
    </lineage>
</organism>
<evidence type="ECO:0000256" key="5">
    <source>
        <dbReference type="ARBA" id="ARBA00022729"/>
    </source>
</evidence>
<evidence type="ECO:0000256" key="2">
    <source>
        <dbReference type="ARBA" id="ARBA00008163"/>
    </source>
</evidence>
<evidence type="ECO:0000256" key="7">
    <source>
        <dbReference type="ARBA" id="ARBA00023237"/>
    </source>
</evidence>
<keyword evidence="6" id="KW-0472">Membrane</keyword>
<reference evidence="9" key="1">
    <citation type="submission" date="2023-06" db="EMBL/GenBank/DDBJ databases">
        <title>Genomic of Agaribacillus aureum.</title>
        <authorList>
            <person name="Wang G."/>
        </authorList>
    </citation>
    <scope>NUCLEOTIDE SEQUENCE</scope>
    <source>
        <strain evidence="9">BMA12</strain>
    </source>
</reference>
<feature type="signal peptide" evidence="8">
    <location>
        <begin position="1"/>
        <end position="23"/>
    </location>
</feature>
<dbReference type="RefSeq" id="WP_346761737.1">
    <property type="nucleotide sequence ID" value="NZ_JAUJEB010000009.1"/>
</dbReference>
<evidence type="ECO:0000313" key="10">
    <source>
        <dbReference type="Proteomes" id="UP001172083"/>
    </source>
</evidence>
<gene>
    <name evidence="9" type="ORF">QQ020_30300</name>
</gene>
<dbReference type="SUPFAM" id="SSF56935">
    <property type="entry name" value="Porins"/>
    <property type="match status" value="1"/>
</dbReference>
<evidence type="ECO:0000256" key="6">
    <source>
        <dbReference type="ARBA" id="ARBA00023136"/>
    </source>
</evidence>
<evidence type="ECO:0000256" key="1">
    <source>
        <dbReference type="ARBA" id="ARBA00004571"/>
    </source>
</evidence>
<name>A0ABT8LFP7_9BACT</name>
<evidence type="ECO:0000256" key="4">
    <source>
        <dbReference type="ARBA" id="ARBA00022692"/>
    </source>
</evidence>
<protein>
    <submittedName>
        <fullName evidence="9">Long-chain fatty acid transporter</fullName>
    </submittedName>
</protein>